<reference evidence="1 2" key="1">
    <citation type="journal article" date="2010" name="Nature">
        <title>The Ectocarpus genome and the independent evolution of multicellularity in brown algae.</title>
        <authorList>
            <person name="Cock J.M."/>
            <person name="Sterck L."/>
            <person name="Rouze P."/>
            <person name="Scornet D."/>
            <person name="Allen A.E."/>
            <person name="Amoutzias G."/>
            <person name="Anthouard V."/>
            <person name="Artiguenave F."/>
            <person name="Aury J.M."/>
            <person name="Badger J.H."/>
            <person name="Beszteri B."/>
            <person name="Billiau K."/>
            <person name="Bonnet E."/>
            <person name="Bothwell J.H."/>
            <person name="Bowler C."/>
            <person name="Boyen C."/>
            <person name="Brownlee C."/>
            <person name="Carrano C.J."/>
            <person name="Charrier B."/>
            <person name="Cho G.Y."/>
            <person name="Coelho S.M."/>
            <person name="Collen J."/>
            <person name="Corre E."/>
            <person name="Da Silva C."/>
            <person name="Delage L."/>
            <person name="Delaroque N."/>
            <person name="Dittami S.M."/>
            <person name="Doulbeau S."/>
            <person name="Elias M."/>
            <person name="Farnham G."/>
            <person name="Gachon C.M."/>
            <person name="Gschloessl B."/>
            <person name="Heesch S."/>
            <person name="Jabbari K."/>
            <person name="Jubin C."/>
            <person name="Kawai H."/>
            <person name="Kimura K."/>
            <person name="Kloareg B."/>
            <person name="Kupper F.C."/>
            <person name="Lang D."/>
            <person name="Le Bail A."/>
            <person name="Leblanc C."/>
            <person name="Lerouge P."/>
            <person name="Lohr M."/>
            <person name="Lopez P.J."/>
            <person name="Martens C."/>
            <person name="Maumus F."/>
            <person name="Michel G."/>
            <person name="Miranda-Saavedra D."/>
            <person name="Morales J."/>
            <person name="Moreau H."/>
            <person name="Motomura T."/>
            <person name="Nagasato C."/>
            <person name="Napoli C.A."/>
            <person name="Nelson D.R."/>
            <person name="Nyvall-Collen P."/>
            <person name="Peters A.F."/>
            <person name="Pommier C."/>
            <person name="Potin P."/>
            <person name="Poulain J."/>
            <person name="Quesneville H."/>
            <person name="Read B."/>
            <person name="Rensing S.A."/>
            <person name="Ritter A."/>
            <person name="Rousvoal S."/>
            <person name="Samanta M."/>
            <person name="Samson G."/>
            <person name="Schroeder D.C."/>
            <person name="Segurens B."/>
            <person name="Strittmatter M."/>
            <person name="Tonon T."/>
            <person name="Tregear J.W."/>
            <person name="Valentin K."/>
            <person name="von Dassow P."/>
            <person name="Yamagishi T."/>
            <person name="Van de Peer Y."/>
            <person name="Wincker P."/>
        </authorList>
    </citation>
    <scope>NUCLEOTIDE SEQUENCE [LARGE SCALE GENOMIC DNA]</scope>
    <source>
        <strain evidence="2">Ec32 / CCAP1310/4</strain>
    </source>
</reference>
<accession>D7FWJ0</accession>
<evidence type="ECO:0000313" key="1">
    <source>
        <dbReference type="EMBL" id="CBJ32078.1"/>
    </source>
</evidence>
<sequence>MPCLFCILSPSFFSKRRFMTSPRQWSGDQLQHCCRNECGILVAHALNLVRGG</sequence>
<dbReference type="AlphaFoldDB" id="D7FWJ0"/>
<dbReference type="InParanoid" id="D7FWJ0"/>
<organism evidence="1 2">
    <name type="scientific">Ectocarpus siliculosus</name>
    <name type="common">Brown alga</name>
    <name type="synonym">Conferva siliculosa</name>
    <dbReference type="NCBI Taxonomy" id="2880"/>
    <lineage>
        <taxon>Eukaryota</taxon>
        <taxon>Sar</taxon>
        <taxon>Stramenopiles</taxon>
        <taxon>Ochrophyta</taxon>
        <taxon>PX clade</taxon>
        <taxon>Phaeophyceae</taxon>
        <taxon>Ectocarpales</taxon>
        <taxon>Ectocarpaceae</taxon>
        <taxon>Ectocarpus</taxon>
    </lineage>
</organism>
<dbReference type="EMBL" id="FN649752">
    <property type="protein sequence ID" value="CBJ32078.1"/>
    <property type="molecule type" value="Genomic_DNA"/>
</dbReference>
<dbReference type="Proteomes" id="UP000002630">
    <property type="component" value="Linkage Group LG27"/>
</dbReference>
<gene>
    <name evidence="1" type="ORF">Esi_0306_0037</name>
</gene>
<evidence type="ECO:0000313" key="2">
    <source>
        <dbReference type="Proteomes" id="UP000002630"/>
    </source>
</evidence>
<keyword evidence="2" id="KW-1185">Reference proteome</keyword>
<dbReference type="EMBL" id="FN648494">
    <property type="protein sequence ID" value="CBJ32078.1"/>
    <property type="molecule type" value="Genomic_DNA"/>
</dbReference>
<name>D7FWJ0_ECTSI</name>
<proteinExistence type="predicted"/>
<protein>
    <submittedName>
        <fullName evidence="1">Uncharacterized protein</fullName>
    </submittedName>
</protein>